<name>A0A803LGS1_CHEQI</name>
<keyword evidence="4" id="KW-0067">ATP-binding</keyword>
<dbReference type="OMA" id="FETIQAV"/>
<dbReference type="EnsemblPlants" id="AUR62013168-RA">
    <property type="protein sequence ID" value="AUR62013168-RA:cds"/>
    <property type="gene ID" value="AUR62013168"/>
</dbReference>
<keyword evidence="2" id="KW-0547">Nucleotide-binding</keyword>
<dbReference type="InterPro" id="IPR027417">
    <property type="entry name" value="P-loop_NTPase"/>
</dbReference>
<organism evidence="8 9">
    <name type="scientific">Chenopodium quinoa</name>
    <name type="common">Quinoa</name>
    <dbReference type="NCBI Taxonomy" id="63459"/>
    <lineage>
        <taxon>Eukaryota</taxon>
        <taxon>Viridiplantae</taxon>
        <taxon>Streptophyta</taxon>
        <taxon>Embryophyta</taxon>
        <taxon>Tracheophyta</taxon>
        <taxon>Spermatophyta</taxon>
        <taxon>Magnoliopsida</taxon>
        <taxon>eudicotyledons</taxon>
        <taxon>Gunneridae</taxon>
        <taxon>Pentapetalae</taxon>
        <taxon>Caryophyllales</taxon>
        <taxon>Chenopodiaceae</taxon>
        <taxon>Chenopodioideae</taxon>
        <taxon>Atripliceae</taxon>
        <taxon>Chenopodium</taxon>
    </lineage>
</organism>
<dbReference type="Gene3D" id="1.10.8.430">
    <property type="entry name" value="Helical domain of apoptotic protease-activating factors"/>
    <property type="match status" value="1"/>
</dbReference>
<feature type="domain" description="Disease resistance protein winged helix" evidence="7">
    <location>
        <begin position="431"/>
        <end position="465"/>
    </location>
</feature>
<dbReference type="SMR" id="A0A803LGS1"/>
<dbReference type="AlphaFoldDB" id="A0A803LGS1"/>
<dbReference type="Pfam" id="PF23559">
    <property type="entry name" value="WHD_DRP"/>
    <property type="match status" value="1"/>
</dbReference>
<evidence type="ECO:0000256" key="1">
    <source>
        <dbReference type="ARBA" id="ARBA00022737"/>
    </source>
</evidence>
<keyword evidence="3" id="KW-0611">Plant defense</keyword>
<evidence type="ECO:0008006" key="10">
    <source>
        <dbReference type="Google" id="ProtNLM"/>
    </source>
</evidence>
<evidence type="ECO:0000256" key="4">
    <source>
        <dbReference type="ARBA" id="ARBA00022840"/>
    </source>
</evidence>
<dbReference type="GO" id="GO:0005524">
    <property type="term" value="F:ATP binding"/>
    <property type="evidence" value="ECO:0007669"/>
    <property type="project" value="UniProtKB-KW"/>
</dbReference>
<evidence type="ECO:0000313" key="8">
    <source>
        <dbReference type="EnsemblPlants" id="AUR62013168-RA:cds"/>
    </source>
</evidence>
<protein>
    <recommendedName>
        <fullName evidence="10">Disease resistance protein RGA3</fullName>
    </recommendedName>
</protein>
<feature type="domain" description="Disease resistance N-terminal" evidence="6">
    <location>
        <begin position="10"/>
        <end position="101"/>
    </location>
</feature>
<dbReference type="InterPro" id="IPR041118">
    <property type="entry name" value="Rx_N"/>
</dbReference>
<proteinExistence type="predicted"/>
<evidence type="ECO:0000259" key="7">
    <source>
        <dbReference type="Pfam" id="PF23559"/>
    </source>
</evidence>
<dbReference type="RefSeq" id="XP_021713597.1">
    <property type="nucleotide sequence ID" value="XM_021857905.1"/>
</dbReference>
<dbReference type="GO" id="GO:0006952">
    <property type="term" value="P:defense response"/>
    <property type="evidence" value="ECO:0007669"/>
    <property type="project" value="UniProtKB-KW"/>
</dbReference>
<evidence type="ECO:0000256" key="3">
    <source>
        <dbReference type="ARBA" id="ARBA00022821"/>
    </source>
</evidence>
<dbReference type="GeneID" id="110681777"/>
<feature type="domain" description="NB-ARC" evidence="5">
    <location>
        <begin position="178"/>
        <end position="345"/>
    </location>
</feature>
<dbReference type="InterPro" id="IPR002182">
    <property type="entry name" value="NB-ARC"/>
</dbReference>
<dbReference type="OrthoDB" id="5279713at2759"/>
<dbReference type="KEGG" id="cqi:110681777"/>
<dbReference type="InterPro" id="IPR058922">
    <property type="entry name" value="WHD_DRP"/>
</dbReference>
<dbReference type="GO" id="GO:0043531">
    <property type="term" value="F:ADP binding"/>
    <property type="evidence" value="ECO:0007669"/>
    <property type="project" value="InterPro"/>
</dbReference>
<keyword evidence="9" id="KW-1185">Reference proteome</keyword>
<dbReference type="Gene3D" id="1.20.5.4130">
    <property type="match status" value="1"/>
</dbReference>
<evidence type="ECO:0000259" key="6">
    <source>
        <dbReference type="Pfam" id="PF18052"/>
    </source>
</evidence>
<accession>A0A803LGS1</accession>
<dbReference type="PANTHER" id="PTHR36766">
    <property type="entry name" value="PLANT BROAD-SPECTRUM MILDEW RESISTANCE PROTEIN RPW8"/>
    <property type="match status" value="1"/>
</dbReference>
<dbReference type="Gene3D" id="3.40.50.300">
    <property type="entry name" value="P-loop containing nucleotide triphosphate hydrolases"/>
    <property type="match status" value="1"/>
</dbReference>
<dbReference type="RefSeq" id="XP_021713602.1">
    <property type="nucleotide sequence ID" value="XM_021857910.1"/>
</dbReference>
<evidence type="ECO:0000259" key="5">
    <source>
        <dbReference type="Pfam" id="PF00931"/>
    </source>
</evidence>
<evidence type="ECO:0000313" key="9">
    <source>
        <dbReference type="Proteomes" id="UP000596660"/>
    </source>
</evidence>
<dbReference type="Gramene" id="AUR62013168-RA">
    <property type="protein sequence ID" value="AUR62013168-RA:cds"/>
    <property type="gene ID" value="AUR62013168"/>
</dbReference>
<dbReference type="SUPFAM" id="SSF52540">
    <property type="entry name" value="P-loop containing nucleoside triphosphate hydrolases"/>
    <property type="match status" value="1"/>
</dbReference>
<dbReference type="FunFam" id="3.40.50.300:FF:001091">
    <property type="entry name" value="Probable disease resistance protein At1g61300"/>
    <property type="match status" value="1"/>
</dbReference>
<keyword evidence="1" id="KW-0677">Repeat</keyword>
<dbReference type="Pfam" id="PF18052">
    <property type="entry name" value="Rx_N"/>
    <property type="match status" value="1"/>
</dbReference>
<dbReference type="Pfam" id="PF00931">
    <property type="entry name" value="NB-ARC"/>
    <property type="match status" value="1"/>
</dbReference>
<gene>
    <name evidence="8" type="primary">LOC110681777</name>
</gene>
<dbReference type="PANTHER" id="PTHR36766:SF35">
    <property type="entry name" value="DISEASE RESISTANCE PROTEIN RGA3"/>
    <property type="match status" value="1"/>
</dbReference>
<dbReference type="InterPro" id="IPR042197">
    <property type="entry name" value="Apaf_helical"/>
</dbReference>
<dbReference type="Proteomes" id="UP000596660">
    <property type="component" value="Unplaced"/>
</dbReference>
<dbReference type="Gene3D" id="1.10.10.10">
    <property type="entry name" value="Winged helix-like DNA-binding domain superfamily/Winged helix DNA-binding domain"/>
    <property type="match status" value="1"/>
</dbReference>
<reference evidence="8" key="1">
    <citation type="journal article" date="2017" name="Nature">
        <title>The genome of Chenopodium quinoa.</title>
        <authorList>
            <person name="Jarvis D.E."/>
            <person name="Ho Y.S."/>
            <person name="Lightfoot D.J."/>
            <person name="Schmoeckel S.M."/>
            <person name="Li B."/>
            <person name="Borm T.J.A."/>
            <person name="Ohyanagi H."/>
            <person name="Mineta K."/>
            <person name="Michell C.T."/>
            <person name="Saber N."/>
            <person name="Kharbatia N.M."/>
            <person name="Rupper R.R."/>
            <person name="Sharp A.R."/>
            <person name="Dally N."/>
            <person name="Boughton B.A."/>
            <person name="Woo Y.H."/>
            <person name="Gao G."/>
            <person name="Schijlen E.G.W.M."/>
            <person name="Guo X."/>
            <person name="Momin A.A."/>
            <person name="Negrao S."/>
            <person name="Al-Babili S."/>
            <person name="Gehring C."/>
            <person name="Roessner U."/>
            <person name="Jung C."/>
            <person name="Murphy K."/>
            <person name="Arold S.T."/>
            <person name="Gojobori T."/>
            <person name="van der Linden C.G."/>
            <person name="van Loo E.N."/>
            <person name="Jellen E.N."/>
            <person name="Maughan P.J."/>
            <person name="Tester M."/>
        </authorList>
    </citation>
    <scope>NUCLEOTIDE SEQUENCE [LARGE SCALE GENOMIC DNA]</scope>
    <source>
        <strain evidence="8">cv. PI 614886</strain>
    </source>
</reference>
<evidence type="ECO:0000256" key="2">
    <source>
        <dbReference type="ARBA" id="ARBA00022741"/>
    </source>
</evidence>
<sequence length="471" mass="54167">MDVSVVLTLVQTLIQLLDTPVGEEIESLWGYKSQLEKLKATMSTIRAVLLDAEKQERQQLELSHTLQDKLGRLKEAVYKADDLFDEVATLAQRKKLMSGSSVRKEVRLFFSRFNQLRSAFNMSREVKKIKEILNDVVRDHHGFGSRPQHGHEVCEVKTERDSHSFVHEEDVIVGRDQDKRIVIDMLLDSSVAEDVSFVTIVGMGGLGKTALAQLVYNDEAIEREFPLKMWVCVFNDFHTKLLHKILTSVTNQADYVGLEMEQLQRRLRQELEGKKYLLVLDDVWNEDFNKWHKLKILLIGGGRGSRVIVTTRSKRVADMVGNRYMFELHGLSERDSWNLFERMTLETGQDEIEPYLVNTGKEIVQKCANVPLAIRVVGSLLRGQAESRWRFLKNTALANIEPDENDIVRALKISYYYLPYHLKSCFSYCAVFPKHYKIKKEDLISLWMAQGFIVPLGRESLEDAGLVRSTS</sequence>
<dbReference type="PRINTS" id="PR00364">
    <property type="entry name" value="DISEASERSIST"/>
</dbReference>
<reference evidence="8" key="2">
    <citation type="submission" date="2021-03" db="UniProtKB">
        <authorList>
            <consortium name="EnsemblPlants"/>
        </authorList>
    </citation>
    <scope>IDENTIFICATION</scope>
</reference>
<dbReference type="InterPro" id="IPR036388">
    <property type="entry name" value="WH-like_DNA-bd_sf"/>
</dbReference>